<reference evidence="10 11" key="1">
    <citation type="submission" date="2023-07" db="EMBL/GenBank/DDBJ databases">
        <title>Genomic Encyclopedia of Type Strains, Phase IV (KMG-IV): sequencing the most valuable type-strain genomes for metagenomic binning, comparative biology and taxonomic classification.</title>
        <authorList>
            <person name="Goeker M."/>
        </authorList>
    </citation>
    <scope>NUCLEOTIDE SEQUENCE [LARGE SCALE GENOMIC DNA]</scope>
    <source>
        <strain evidence="10 11">DSM 4006</strain>
    </source>
</reference>
<dbReference type="GO" id="GO:0052717">
    <property type="term" value="F:tRNA-specific adenosine-34 deaminase activity"/>
    <property type="evidence" value="ECO:0007669"/>
    <property type="project" value="UniProtKB-EC"/>
</dbReference>
<dbReference type="InterPro" id="IPR028883">
    <property type="entry name" value="tRNA_aden_deaminase"/>
</dbReference>
<dbReference type="InterPro" id="IPR002125">
    <property type="entry name" value="CMP_dCMP_dom"/>
</dbReference>
<evidence type="ECO:0000313" key="11">
    <source>
        <dbReference type="Proteomes" id="UP001232973"/>
    </source>
</evidence>
<evidence type="ECO:0000256" key="5">
    <source>
        <dbReference type="ARBA" id="ARBA00022801"/>
    </source>
</evidence>
<dbReference type="PANTHER" id="PTHR11079">
    <property type="entry name" value="CYTOSINE DEAMINASE FAMILY MEMBER"/>
    <property type="match status" value="1"/>
</dbReference>
<evidence type="ECO:0000256" key="6">
    <source>
        <dbReference type="ARBA" id="ARBA00022833"/>
    </source>
</evidence>
<dbReference type="Pfam" id="PF14437">
    <property type="entry name" value="MafB19-deam"/>
    <property type="match status" value="1"/>
</dbReference>
<evidence type="ECO:0000256" key="8">
    <source>
        <dbReference type="HAMAP-Rule" id="MF_00972"/>
    </source>
</evidence>
<feature type="binding site" evidence="8">
    <location>
        <position position="69"/>
    </location>
    <ligand>
        <name>Zn(2+)</name>
        <dbReference type="ChEBI" id="CHEBI:29105"/>
        <note>catalytic</note>
    </ligand>
</feature>
<keyword evidence="11" id="KW-1185">Reference proteome</keyword>
<dbReference type="RefSeq" id="WP_274457347.1">
    <property type="nucleotide sequence ID" value="NZ_CP067097.1"/>
</dbReference>
<comment type="subunit">
    <text evidence="2 8">Homodimer.</text>
</comment>
<feature type="domain" description="CMP/dCMP-type deaminase" evidence="9">
    <location>
        <begin position="18"/>
        <end position="127"/>
    </location>
</feature>
<feature type="active site" description="Proton donor" evidence="8">
    <location>
        <position position="71"/>
    </location>
</feature>
<comment type="caution">
    <text evidence="10">The sequence shown here is derived from an EMBL/GenBank/DDBJ whole genome shotgun (WGS) entry which is preliminary data.</text>
</comment>
<dbReference type="CDD" id="cd01285">
    <property type="entry name" value="nucleoside_deaminase"/>
    <property type="match status" value="1"/>
</dbReference>
<dbReference type="Proteomes" id="UP001232973">
    <property type="component" value="Unassembled WGS sequence"/>
</dbReference>
<comment type="similarity">
    <text evidence="1">Belongs to the cytidine and deoxycytidylate deaminase family. ADAT2 subfamily.</text>
</comment>
<dbReference type="HAMAP" id="MF_00972">
    <property type="entry name" value="tRNA_aden_deaminase"/>
    <property type="match status" value="1"/>
</dbReference>
<dbReference type="EMBL" id="JAUSTP010000015">
    <property type="protein sequence ID" value="MDQ0190200.1"/>
    <property type="molecule type" value="Genomic_DNA"/>
</dbReference>
<dbReference type="PROSITE" id="PS51747">
    <property type="entry name" value="CYT_DCMP_DEAMINASES_2"/>
    <property type="match status" value="1"/>
</dbReference>
<comment type="function">
    <text evidence="8">Catalyzes the deamination of adenosine to inosine at the wobble position 34 of tRNA(Arg2).</text>
</comment>
<keyword evidence="5 8" id="KW-0378">Hydrolase</keyword>
<proteinExistence type="inferred from homology"/>
<dbReference type="PANTHER" id="PTHR11079:SF202">
    <property type="entry name" value="TRNA-SPECIFIC ADENOSINE DEAMINASE"/>
    <property type="match status" value="1"/>
</dbReference>
<feature type="binding site" evidence="8">
    <location>
        <position position="102"/>
    </location>
    <ligand>
        <name>Zn(2+)</name>
        <dbReference type="ChEBI" id="CHEBI:29105"/>
        <note>catalytic</note>
    </ligand>
</feature>
<dbReference type="PROSITE" id="PS00903">
    <property type="entry name" value="CYT_DCMP_DEAMINASES_1"/>
    <property type="match status" value="1"/>
</dbReference>
<evidence type="ECO:0000313" key="10">
    <source>
        <dbReference type="EMBL" id="MDQ0190200.1"/>
    </source>
</evidence>
<evidence type="ECO:0000259" key="9">
    <source>
        <dbReference type="PROSITE" id="PS51747"/>
    </source>
</evidence>
<comment type="cofactor">
    <cofactor evidence="8">
        <name>Zn(2+)</name>
        <dbReference type="ChEBI" id="CHEBI:29105"/>
    </cofactor>
    <text evidence="8">Binds 1 zinc ion per subunit.</text>
</comment>
<name>A0ABT9XIT8_9BACL</name>
<evidence type="ECO:0000256" key="2">
    <source>
        <dbReference type="ARBA" id="ARBA00011738"/>
    </source>
</evidence>
<evidence type="ECO:0000256" key="3">
    <source>
        <dbReference type="ARBA" id="ARBA00022694"/>
    </source>
</evidence>
<sequence length="167" mass="18614">MLQWEGQEHMVDAVDPRAVHEGWMRQALDLAKEAAALGEVPIGAVVVYRGTRIAGAHNWRETWRDPTAHAELLAIREASQRLGGWRLAECDLYVTLEPCPMCAGALMLARIRHLYFGAVDPKGGAVVSKARVLEPGLWNHHPKITGGILADECGMILQAFFRRLRER</sequence>
<dbReference type="Gene3D" id="3.40.140.10">
    <property type="entry name" value="Cytidine Deaminase, domain 2"/>
    <property type="match status" value="1"/>
</dbReference>
<keyword evidence="3 8" id="KW-0819">tRNA processing</keyword>
<keyword evidence="4 8" id="KW-0479">Metal-binding</keyword>
<dbReference type="SUPFAM" id="SSF53927">
    <property type="entry name" value="Cytidine deaminase-like"/>
    <property type="match status" value="1"/>
</dbReference>
<evidence type="ECO:0000256" key="7">
    <source>
        <dbReference type="ARBA" id="ARBA00048045"/>
    </source>
</evidence>
<dbReference type="NCBIfam" id="NF008113">
    <property type="entry name" value="PRK10860.1"/>
    <property type="match status" value="1"/>
</dbReference>
<evidence type="ECO:0000256" key="4">
    <source>
        <dbReference type="ARBA" id="ARBA00022723"/>
    </source>
</evidence>
<dbReference type="InterPro" id="IPR016193">
    <property type="entry name" value="Cytidine_deaminase-like"/>
</dbReference>
<dbReference type="InterPro" id="IPR016192">
    <property type="entry name" value="APOBEC/CMP_deaminase_Zn-bd"/>
</dbReference>
<keyword evidence="6 8" id="KW-0862">Zinc</keyword>
<evidence type="ECO:0000256" key="1">
    <source>
        <dbReference type="ARBA" id="ARBA00010669"/>
    </source>
</evidence>
<comment type="catalytic activity">
    <reaction evidence="7 8">
        <text>adenosine(34) in tRNA + H2O + H(+) = inosine(34) in tRNA + NH4(+)</text>
        <dbReference type="Rhea" id="RHEA:43168"/>
        <dbReference type="Rhea" id="RHEA-COMP:10373"/>
        <dbReference type="Rhea" id="RHEA-COMP:10374"/>
        <dbReference type="ChEBI" id="CHEBI:15377"/>
        <dbReference type="ChEBI" id="CHEBI:15378"/>
        <dbReference type="ChEBI" id="CHEBI:28938"/>
        <dbReference type="ChEBI" id="CHEBI:74411"/>
        <dbReference type="ChEBI" id="CHEBI:82852"/>
        <dbReference type="EC" id="3.5.4.33"/>
    </reaction>
</comment>
<accession>A0ABT9XIT8</accession>
<dbReference type="InterPro" id="IPR058535">
    <property type="entry name" value="MafB19-deam"/>
</dbReference>
<feature type="binding site" evidence="8">
    <location>
        <position position="99"/>
    </location>
    <ligand>
        <name>Zn(2+)</name>
        <dbReference type="ChEBI" id="CHEBI:29105"/>
        <note>catalytic</note>
    </ligand>
</feature>
<dbReference type="EC" id="3.5.4.33" evidence="8"/>
<organism evidence="10 11">
    <name type="scientific">Alicyclobacillus cycloheptanicus</name>
    <dbReference type="NCBI Taxonomy" id="1457"/>
    <lineage>
        <taxon>Bacteria</taxon>
        <taxon>Bacillati</taxon>
        <taxon>Bacillota</taxon>
        <taxon>Bacilli</taxon>
        <taxon>Bacillales</taxon>
        <taxon>Alicyclobacillaceae</taxon>
        <taxon>Alicyclobacillus</taxon>
    </lineage>
</organism>
<protein>
    <recommendedName>
        <fullName evidence="8">tRNA-specific adenosine deaminase</fullName>
        <ecNumber evidence="8">3.5.4.33</ecNumber>
    </recommendedName>
</protein>
<gene>
    <name evidence="8" type="primary">tadA</name>
    <name evidence="10" type="ORF">J2S03_002063</name>
</gene>